<accession>A0A7S4T7T2</accession>
<protein>
    <recommendedName>
        <fullName evidence="3">Urease accessory protein UreH-like transmembrane domain-containing protein</fullName>
    </recommendedName>
</protein>
<evidence type="ECO:0000256" key="1">
    <source>
        <dbReference type="SAM" id="Phobius"/>
    </source>
</evidence>
<feature type="transmembrane region" description="Helical" evidence="1">
    <location>
        <begin position="296"/>
        <end position="326"/>
    </location>
</feature>
<organism evidence="2">
    <name type="scientific">Alexandrium monilatum</name>
    <dbReference type="NCBI Taxonomy" id="311494"/>
    <lineage>
        <taxon>Eukaryota</taxon>
        <taxon>Sar</taxon>
        <taxon>Alveolata</taxon>
        <taxon>Dinophyceae</taxon>
        <taxon>Gonyaulacales</taxon>
        <taxon>Pyrocystaceae</taxon>
        <taxon>Alexandrium</taxon>
    </lineage>
</organism>
<feature type="transmembrane region" description="Helical" evidence="1">
    <location>
        <begin position="338"/>
        <end position="359"/>
    </location>
</feature>
<dbReference type="InterPro" id="IPR052776">
    <property type="entry name" value="Chloro_ReproSupport/MetalTrans"/>
</dbReference>
<dbReference type="PANTHER" id="PTHR33876:SF4">
    <property type="entry name" value="CHLOROPLAST PROTEIN FOR GROWTH AND FERTILITY 2"/>
    <property type="match status" value="1"/>
</dbReference>
<dbReference type="AlphaFoldDB" id="A0A7S4T7T2"/>
<proteinExistence type="predicted"/>
<gene>
    <name evidence="2" type="ORF">AMON00008_LOCUS63144</name>
</gene>
<keyword evidence="1" id="KW-0472">Membrane</keyword>
<reference evidence="2" key="1">
    <citation type="submission" date="2021-01" db="EMBL/GenBank/DDBJ databases">
        <authorList>
            <person name="Corre E."/>
            <person name="Pelletier E."/>
            <person name="Niang G."/>
            <person name="Scheremetjew M."/>
            <person name="Finn R."/>
            <person name="Kale V."/>
            <person name="Holt S."/>
            <person name="Cochrane G."/>
            <person name="Meng A."/>
            <person name="Brown T."/>
            <person name="Cohen L."/>
        </authorList>
    </citation>
    <scope>NUCLEOTIDE SEQUENCE</scope>
    <source>
        <strain evidence="2">CCMP3105</strain>
    </source>
</reference>
<name>A0A7S4T7T2_9DINO</name>
<feature type="transmembrane region" description="Helical" evidence="1">
    <location>
        <begin position="100"/>
        <end position="124"/>
    </location>
</feature>
<keyword evidence="1" id="KW-1133">Transmembrane helix</keyword>
<keyword evidence="1" id="KW-0812">Transmembrane</keyword>
<dbReference type="EMBL" id="HBNR01088104">
    <property type="protein sequence ID" value="CAE4666372.1"/>
    <property type="molecule type" value="Transcribed_RNA"/>
</dbReference>
<feature type="transmembrane region" description="Helical" evidence="1">
    <location>
        <begin position="189"/>
        <end position="212"/>
    </location>
</feature>
<evidence type="ECO:0008006" key="3">
    <source>
        <dbReference type="Google" id="ProtNLM"/>
    </source>
</evidence>
<feature type="transmembrane region" description="Helical" evidence="1">
    <location>
        <begin position="224"/>
        <end position="241"/>
    </location>
</feature>
<sequence length="362" mass="35644">MALSAAASSRAQRRGGSGVAGPLVPRLAAALVLGLHACRPWSRIRQPPLALAVGPLRGLAPTSRPAPFVTSGQFPAVTMSPPLLQLPVPLPTKKRLGRGALVVAAVAAVTAVLPLATAHLGALADGFARVLHGPSCYMPAYVAAGAGAGALHTLSGPDHLAALAPLALRVHGGPGAAFRTGALWGSSHVLGQLLLGLGLLAVGRCSLVSGFLASAGAGAAAERLATLAVGSILILIGGLGLKESREWDEDAENGHEVHGGPLDWRTLGTGILSGMHPDALLLCLPALALPSRLAGLAFLAAFGVGTLAAMGGYAAALHAACCALGGSAVRGVARVSSGVAVAIGGAICCSVFGGVPLLSGLL</sequence>
<evidence type="ECO:0000313" key="2">
    <source>
        <dbReference type="EMBL" id="CAE4666372.1"/>
    </source>
</evidence>
<dbReference type="PANTHER" id="PTHR33876">
    <property type="entry name" value="UNNAMED PRODUCT"/>
    <property type="match status" value="1"/>
</dbReference>